<dbReference type="Pfam" id="PF02758">
    <property type="entry name" value="PYRIN"/>
    <property type="match status" value="1"/>
</dbReference>
<proteinExistence type="predicted"/>
<feature type="domain" description="Pyrin" evidence="1">
    <location>
        <begin position="1"/>
        <end position="90"/>
    </location>
</feature>
<reference evidence="2" key="2">
    <citation type="submission" date="2025-09" db="UniProtKB">
        <authorList>
            <consortium name="Ensembl"/>
        </authorList>
    </citation>
    <scope>IDENTIFICATION</scope>
</reference>
<dbReference type="OMA" id="SRETNQA"/>
<evidence type="ECO:0000259" key="1">
    <source>
        <dbReference type="PROSITE" id="PS50824"/>
    </source>
</evidence>
<dbReference type="AlphaFoldDB" id="A0A3Q3WV09"/>
<dbReference type="Gene3D" id="1.10.533.10">
    <property type="entry name" value="Death Domain, Fas"/>
    <property type="match status" value="2"/>
</dbReference>
<dbReference type="SUPFAM" id="SSF47986">
    <property type="entry name" value="DEATH domain"/>
    <property type="match status" value="1"/>
</dbReference>
<accession>A0A3Q3WV09</accession>
<name>A0A3Q3WV09_MOLML</name>
<dbReference type="Ensembl" id="ENSMMOT00000019564.1">
    <property type="protein sequence ID" value="ENSMMOP00000019243.1"/>
    <property type="gene ID" value="ENSMMOG00000014560.1"/>
</dbReference>
<dbReference type="InterPro" id="IPR011029">
    <property type="entry name" value="DEATH-like_dom_sf"/>
</dbReference>
<organism evidence="2 3">
    <name type="scientific">Mola mola</name>
    <name type="common">Ocean sunfish</name>
    <name type="synonym">Tetraodon mola</name>
    <dbReference type="NCBI Taxonomy" id="94237"/>
    <lineage>
        <taxon>Eukaryota</taxon>
        <taxon>Metazoa</taxon>
        <taxon>Chordata</taxon>
        <taxon>Craniata</taxon>
        <taxon>Vertebrata</taxon>
        <taxon>Euteleostomi</taxon>
        <taxon>Actinopterygii</taxon>
        <taxon>Neopterygii</taxon>
        <taxon>Teleostei</taxon>
        <taxon>Neoteleostei</taxon>
        <taxon>Acanthomorphata</taxon>
        <taxon>Eupercaria</taxon>
        <taxon>Tetraodontiformes</taxon>
        <taxon>Molidae</taxon>
        <taxon>Mola</taxon>
    </lineage>
</organism>
<dbReference type="PROSITE" id="PS50824">
    <property type="entry name" value="DAPIN"/>
    <property type="match status" value="1"/>
</dbReference>
<sequence length="150" mass="16941">MPRKTITSAIQFCLENLGLQDYNKFCSGLLDRREGKRVPRSKVEGKDFLEVVRVLVSTFCENGALQVTLEILRDIDCNVDAEQLEAIGQGSKPGSNDSELFTCFINITDEHFVDKYRSQLIASVSSIAPILDELLQQKSPRHHLGKMWIN</sequence>
<dbReference type="SMART" id="SM01289">
    <property type="entry name" value="PYRIN"/>
    <property type="match status" value="1"/>
</dbReference>
<keyword evidence="3" id="KW-1185">Reference proteome</keyword>
<evidence type="ECO:0000313" key="2">
    <source>
        <dbReference type="Ensembl" id="ENSMMOP00000019243.1"/>
    </source>
</evidence>
<dbReference type="Proteomes" id="UP000261620">
    <property type="component" value="Unplaced"/>
</dbReference>
<reference evidence="2" key="1">
    <citation type="submission" date="2025-08" db="UniProtKB">
        <authorList>
            <consortium name="Ensembl"/>
        </authorList>
    </citation>
    <scope>IDENTIFICATION</scope>
</reference>
<protein>
    <recommendedName>
        <fullName evidence="1">Pyrin domain-containing protein</fullName>
    </recommendedName>
</protein>
<dbReference type="InterPro" id="IPR004020">
    <property type="entry name" value="DAPIN"/>
</dbReference>
<evidence type="ECO:0000313" key="3">
    <source>
        <dbReference type="Proteomes" id="UP000261620"/>
    </source>
</evidence>
<dbReference type="STRING" id="94237.ENSMMOP00000019243"/>